<accession>A0ABU8HGJ9</accession>
<dbReference type="RefSeq" id="WP_336587621.1">
    <property type="nucleotide sequence ID" value="NZ_JBBAXC010000011.1"/>
</dbReference>
<dbReference type="Pfam" id="PF26353">
    <property type="entry name" value="YhfM"/>
    <property type="match status" value="1"/>
</dbReference>
<dbReference type="Proteomes" id="UP001312865">
    <property type="component" value="Unassembled WGS sequence"/>
</dbReference>
<dbReference type="PROSITE" id="PS51257">
    <property type="entry name" value="PROKAR_LIPOPROTEIN"/>
    <property type="match status" value="1"/>
</dbReference>
<protein>
    <recommendedName>
        <fullName evidence="1">YhfM-like domain-containing protein</fullName>
    </recommendedName>
</protein>
<evidence type="ECO:0000313" key="3">
    <source>
        <dbReference type="Proteomes" id="UP001312865"/>
    </source>
</evidence>
<organism evidence="2 3">
    <name type="scientific">Bacillus spongiae</name>
    <dbReference type="NCBI Taxonomy" id="2683610"/>
    <lineage>
        <taxon>Bacteria</taxon>
        <taxon>Bacillati</taxon>
        <taxon>Bacillota</taxon>
        <taxon>Bacilli</taxon>
        <taxon>Bacillales</taxon>
        <taxon>Bacillaceae</taxon>
        <taxon>Bacillus</taxon>
    </lineage>
</organism>
<evidence type="ECO:0000259" key="1">
    <source>
        <dbReference type="Pfam" id="PF26353"/>
    </source>
</evidence>
<proteinExistence type="predicted"/>
<dbReference type="EMBL" id="JBBAXC010000011">
    <property type="protein sequence ID" value="MEI5908183.1"/>
    <property type="molecule type" value="Genomic_DNA"/>
</dbReference>
<name>A0ABU8HGJ9_9BACI</name>
<feature type="domain" description="YhfM-like" evidence="1">
    <location>
        <begin position="29"/>
        <end position="134"/>
    </location>
</feature>
<gene>
    <name evidence="2" type="ORF">WAK64_14080</name>
</gene>
<evidence type="ECO:0000313" key="2">
    <source>
        <dbReference type="EMBL" id="MEI5908183.1"/>
    </source>
</evidence>
<sequence length="140" mass="16188">MKSFQYFIVFIAIIIGGCSNGIETEEQYIEIQKRIGDENKYEDLREITDNEQVQNVKKIVDDIVWETAKVNMVRPADYKFVFIYKNPDIQVKVVLYELWISPNNEQVELVIGAASQYIQLGKDESAELFEILTSGKLSDQ</sequence>
<reference evidence="2 3" key="1">
    <citation type="journal article" date="2018" name="J. Microbiol.">
        <title>Bacillus spongiae sp. nov., isolated from sponge of Jeju Island.</title>
        <authorList>
            <person name="Lee G.E."/>
            <person name="Im W.T."/>
            <person name="Park J.S."/>
        </authorList>
    </citation>
    <scope>NUCLEOTIDE SEQUENCE [LARGE SCALE GENOMIC DNA]</scope>
    <source>
        <strain evidence="2 3">135PIL107-10</strain>
    </source>
</reference>
<keyword evidence="3" id="KW-1185">Reference proteome</keyword>
<dbReference type="InterPro" id="IPR058780">
    <property type="entry name" value="YhfM-like_dom"/>
</dbReference>
<comment type="caution">
    <text evidence="2">The sequence shown here is derived from an EMBL/GenBank/DDBJ whole genome shotgun (WGS) entry which is preliminary data.</text>
</comment>